<evidence type="ECO:0000313" key="3">
    <source>
        <dbReference type="Proteomes" id="UP000295479"/>
    </source>
</evidence>
<name>A0A4R5CEZ2_9FLAO</name>
<evidence type="ECO:0000256" key="1">
    <source>
        <dbReference type="SAM" id="MobiDB-lite"/>
    </source>
</evidence>
<feature type="region of interest" description="Disordered" evidence="1">
    <location>
        <begin position="1"/>
        <end position="103"/>
    </location>
</feature>
<dbReference type="Proteomes" id="UP000295479">
    <property type="component" value="Unassembled WGS sequence"/>
</dbReference>
<sequence length="103" mass="11993">MKAPDKNEKFDDKEDKTDESKSIDSKFLKHADEIDYFPSDKSRQQTNAEIAEQGFTVRNGHNPDEPNPNENPKKEKSNLNIEDIKNLDDDFHNDKDLEENEID</sequence>
<keyword evidence="3" id="KW-1185">Reference proteome</keyword>
<dbReference type="RefSeq" id="WP_132007001.1">
    <property type="nucleotide sequence ID" value="NZ_SMFK01000009.1"/>
</dbReference>
<evidence type="ECO:0000313" key="2">
    <source>
        <dbReference type="EMBL" id="TDD95784.1"/>
    </source>
</evidence>
<accession>A0A4R5CEZ2</accession>
<comment type="caution">
    <text evidence="2">The sequence shown here is derived from an EMBL/GenBank/DDBJ whole genome shotgun (WGS) entry which is preliminary data.</text>
</comment>
<reference evidence="2 3" key="1">
    <citation type="submission" date="2019-03" db="EMBL/GenBank/DDBJ databases">
        <title>Flavobacterium AR-3-4 sp. nov. isolated from arctic soil.</title>
        <authorList>
            <person name="Chaudhary D.K."/>
        </authorList>
    </citation>
    <scope>NUCLEOTIDE SEQUENCE [LARGE SCALE GENOMIC DNA]</scope>
    <source>
        <strain evidence="2 3">AR-3-4</strain>
    </source>
</reference>
<feature type="compositionally biased region" description="Basic and acidic residues" evidence="1">
    <location>
        <begin position="1"/>
        <end position="43"/>
    </location>
</feature>
<protein>
    <submittedName>
        <fullName evidence="2">Uncharacterized protein</fullName>
    </submittedName>
</protein>
<feature type="compositionally biased region" description="Basic and acidic residues" evidence="1">
    <location>
        <begin position="71"/>
        <end position="95"/>
    </location>
</feature>
<organism evidence="2 3">
    <name type="scientific">Flavobacterium cellulosilyticum</name>
    <dbReference type="NCBI Taxonomy" id="2541731"/>
    <lineage>
        <taxon>Bacteria</taxon>
        <taxon>Pseudomonadati</taxon>
        <taxon>Bacteroidota</taxon>
        <taxon>Flavobacteriia</taxon>
        <taxon>Flavobacteriales</taxon>
        <taxon>Flavobacteriaceae</taxon>
        <taxon>Flavobacterium</taxon>
    </lineage>
</organism>
<gene>
    <name evidence="2" type="ORF">E0F76_13460</name>
</gene>
<dbReference type="EMBL" id="SMFK01000009">
    <property type="protein sequence ID" value="TDD95784.1"/>
    <property type="molecule type" value="Genomic_DNA"/>
</dbReference>
<proteinExistence type="predicted"/>
<dbReference type="AlphaFoldDB" id="A0A4R5CEZ2"/>
<dbReference type="OrthoDB" id="1365533at2"/>